<keyword evidence="2" id="KW-1185">Reference proteome</keyword>
<sequence length="130" mass="14265">MRTAQLDKTSWKAVDTFVKGEVKKNLSLPTNASVNYLSAHRNFGGCDLPSAADDSDFYLIDTAFQLLTSKDEDVTIQALGQLKRTVSHRIGRPPTDGDLASFLTVVFSIASYWKDNSRNGGNPRSPITRG</sequence>
<evidence type="ECO:0000313" key="2">
    <source>
        <dbReference type="Proteomes" id="UP000886998"/>
    </source>
</evidence>
<evidence type="ECO:0000313" key="1">
    <source>
        <dbReference type="EMBL" id="GFY56808.1"/>
    </source>
</evidence>
<proteinExistence type="predicted"/>
<comment type="caution">
    <text evidence="1">The sequence shown here is derived from an EMBL/GenBank/DDBJ whole genome shotgun (WGS) entry which is preliminary data.</text>
</comment>
<dbReference type="Proteomes" id="UP000886998">
    <property type="component" value="Unassembled WGS sequence"/>
</dbReference>
<organism evidence="1 2">
    <name type="scientific">Trichonephila inaurata madagascariensis</name>
    <dbReference type="NCBI Taxonomy" id="2747483"/>
    <lineage>
        <taxon>Eukaryota</taxon>
        <taxon>Metazoa</taxon>
        <taxon>Ecdysozoa</taxon>
        <taxon>Arthropoda</taxon>
        <taxon>Chelicerata</taxon>
        <taxon>Arachnida</taxon>
        <taxon>Araneae</taxon>
        <taxon>Araneomorphae</taxon>
        <taxon>Entelegynae</taxon>
        <taxon>Araneoidea</taxon>
        <taxon>Nephilidae</taxon>
        <taxon>Trichonephila</taxon>
        <taxon>Trichonephila inaurata</taxon>
    </lineage>
</organism>
<reference evidence="1" key="1">
    <citation type="submission" date="2020-08" db="EMBL/GenBank/DDBJ databases">
        <title>Multicomponent nature underlies the extraordinary mechanical properties of spider dragline silk.</title>
        <authorList>
            <person name="Kono N."/>
            <person name="Nakamura H."/>
            <person name="Mori M."/>
            <person name="Yoshida Y."/>
            <person name="Ohtoshi R."/>
            <person name="Malay A.D."/>
            <person name="Moran D.A.P."/>
            <person name="Tomita M."/>
            <person name="Numata K."/>
            <person name="Arakawa K."/>
        </authorList>
    </citation>
    <scope>NUCLEOTIDE SEQUENCE</scope>
</reference>
<accession>A0A8X7C7L3</accession>
<dbReference type="OrthoDB" id="6437252at2759"/>
<gene>
    <name evidence="1" type="primary">AVEN_250760_1</name>
    <name evidence="1" type="ORF">TNIN_474721</name>
</gene>
<protein>
    <submittedName>
        <fullName evidence="1">Uncharacterized protein</fullName>
    </submittedName>
</protein>
<dbReference type="AlphaFoldDB" id="A0A8X7C7L3"/>
<dbReference type="EMBL" id="BMAV01011150">
    <property type="protein sequence ID" value="GFY56808.1"/>
    <property type="molecule type" value="Genomic_DNA"/>
</dbReference>
<name>A0A8X7C7L3_9ARAC</name>